<reference evidence="1 2" key="1">
    <citation type="submission" date="2023-07" db="EMBL/GenBank/DDBJ databases">
        <title>Sorghum-associated microbial communities from plants grown in Nebraska, USA.</title>
        <authorList>
            <person name="Schachtman D."/>
        </authorList>
    </citation>
    <scope>NUCLEOTIDE SEQUENCE [LARGE SCALE GENOMIC DNA]</scope>
    <source>
        <strain evidence="1 2">596</strain>
    </source>
</reference>
<dbReference type="EMBL" id="JAVDSJ010000001">
    <property type="protein sequence ID" value="MDR6581930.1"/>
    <property type="molecule type" value="Genomic_DNA"/>
</dbReference>
<keyword evidence="2" id="KW-1185">Reference proteome</keyword>
<organism evidence="1 2">
    <name type="scientific">Herbaspirillum frisingense</name>
    <dbReference type="NCBI Taxonomy" id="92645"/>
    <lineage>
        <taxon>Bacteria</taxon>
        <taxon>Pseudomonadati</taxon>
        <taxon>Pseudomonadota</taxon>
        <taxon>Betaproteobacteria</taxon>
        <taxon>Burkholderiales</taxon>
        <taxon>Oxalobacteraceae</taxon>
        <taxon>Herbaspirillum</taxon>
    </lineage>
</organism>
<evidence type="ECO:0000313" key="2">
    <source>
        <dbReference type="Proteomes" id="UP001260715"/>
    </source>
</evidence>
<name>A0ABU1P7P8_9BURK</name>
<evidence type="ECO:0000313" key="1">
    <source>
        <dbReference type="EMBL" id="MDR6581930.1"/>
    </source>
</evidence>
<sequence length="55" mass="6027">MAELSWAGTSMREMMSCASTRESALRMASFSTVSMGVMKSWITAWARATVMAWGS</sequence>
<accession>A0ABU1P7P8</accession>
<proteinExistence type="predicted"/>
<dbReference type="Proteomes" id="UP001260715">
    <property type="component" value="Unassembled WGS sequence"/>
</dbReference>
<gene>
    <name evidence="1" type="ORF">J2W50_000105</name>
</gene>
<protein>
    <submittedName>
        <fullName evidence="1">Uncharacterized protein</fullName>
    </submittedName>
</protein>
<comment type="caution">
    <text evidence="1">The sequence shown here is derived from an EMBL/GenBank/DDBJ whole genome shotgun (WGS) entry which is preliminary data.</text>
</comment>